<evidence type="ECO:0000313" key="3">
    <source>
        <dbReference type="EMBL" id="EWC93244.1"/>
    </source>
</evidence>
<proteinExistence type="predicted"/>
<keyword evidence="4" id="KW-1185">Reference proteome</keyword>
<comment type="caution">
    <text evidence="3">The sequence shown here is derived from an EMBL/GenBank/DDBJ whole genome shotgun (WGS) entry which is preliminary data.</text>
</comment>
<evidence type="ECO:0000259" key="2">
    <source>
        <dbReference type="Pfam" id="PF14349"/>
    </source>
</evidence>
<feature type="domain" description="Gliding motility protein SprA N-terminal" evidence="2">
    <location>
        <begin position="1088"/>
        <end position="1613"/>
    </location>
</feature>
<protein>
    <submittedName>
        <fullName evidence="3">Cell surface protein SprA</fullName>
    </submittedName>
</protein>
<sequence length="2403" mass="269559">MSRGKALHTLFCLGYSLTLCTLSFVTPLWAQTQRSVPSHNARPSPVSPVKEKGDSTLFLPQTAEDLSPQARPTLSLRPPQNVEARFVYDPRTNLYLLTTYLGGKPLTTPIAYTREEYMRYRGMRDVARYWDELYQQGKLQQGKARGRNPFDLQFDLSASERLFGKGGLRLQLQGSAELSAGLKTTRTDDPSLSAQARRHTFFDFNEKIQASAQATLGTKLSFGMNYNTGATFETDAKRLKLTFEGEEDEIIRLIEVGNVSMTPRNSLVYGGGTLFGLHSKLQVGKFQMDLLVSQQRSQSRRISSRGGTHTESFELSAADYDASRHFFLAEYFRSHYDEAMRTLPYVHSSVQITRVEVWVTNRRGRFDDARNVLAFADLGEPQRVHSPHITLSSPRLPVPTNTANNLYQTLTLRPELRQIDAITSQLASSFTPASDYEKVESARRLEPNEYTLHPTLGYISLSSPLAPDEVLAIAYEFTYAGQVYRVGEFSADRPGQSTETLFVKLLKGTNLTPTAPYWELMMRNVYRLGTGVRDVKQQGFRLDVYYRDDAAGMALPYLPEGPLKGKRLLSVLGLDRLDSHQEARVDGRFDFVEGYTIRSRDGLIFFPTVEPFGKTLTDALGAGSWSDKYAYTELYTKPLEVARQSAERNKYNLRGVYEGTSDGVISLSTTNVAEGSVRVMAGGRLLKEGEDYSVDYAQGEVRILNKQLLDSKTPIDVSLQGGDGLGQQRKTVLGVDMSYEFSKDFRVGATLMHLSELPLSSKVQLGQESLKNTMWGANFSYQTQSPWLTKMLNKLPLLDLTAPSSFSISGEFAHLIPGHHENRYTKGYSSLDDFEASRSSIDLMNPHAWHLSSTPVSQIPQGLTPQDYLRYGERRAQLAWFAIDPLFTRERNSLTPTYIRNNPDYVSNHFVREIPTRELFPFKDQNLSQPSYLSTLSLSYYPEERGPYNLNASALTPSGRLDMPEKSWAGIMRKIDQADFEAANIEYLEFWLMDPFVHNPTAQGGELYLNLGDISEDILKDGRKFFENGLPLTPTPSATEDGVWGKVPTRQSVGYAFDNAAGARAKQDVGLNGLSTEEERTYPAYASYLAALRSRLNPSVLSNWQSDPFSPLNDPAGDNFHHYRGSDYDAARLPILERYKRYNGTEGNSQASSRDDGYSEASTVAPDVEDINEDYSLNEQDRYFEYRLPLRPGDLRAGRGFIVGERTAEVTFRNGQQLPVRWYQFKVPLRSFTSRVGRVSDFRSIRFMRLYLTGFTEETQLRFGALRLVRGDWRTYEGALDEHTTPSPTTELSVTSVNIEEHGDRSPINYVLPPGVSRTLDAGASQSLQQNEQALSLQFKTLAPQDARAVYRNTHYDLRRYRRLQLFAHAEELVDGGTHTQDGDLILFLRLGSDYRNNYYEYALPLRITPPGVYSSDNPNDRERVWPKENLIDLALDALVSLKRVRNASLDNGSGASLYQLFTRPSSEHPEHTLGVLGNPSLSNIRTLLIGVRNASGVVKSAEVWVNELRVGDYHEEGGWAANTQMALQLSDLGTASLKAQYISSGFGAIDQPLGARALDSRQNVSLSSSIELGRFFPKKAQVSLPLYYSLTDELITPEYNPSDEDVRLKDALASAPSDAAREALKDRAITHRRTQGFSLSGVSVGIRSRETMPYDPANLSVSFGHNTSEEQTPEIEYNRHLDWQASLSYDYTPSFRPLRPFQKIRGKSPWADFLRDYALTPWPSRLSLQTTMLRRYDEEQLRPIGNQNLAERLPASFAQQFLWNRKLDLSWSPITSLSFTFSSGTDARIEEPHQQVNRRLNPDGWRAWRESVHESIREGGTPMHYGQNATLTWQLPTSRLAPLNFLSSQLSHTSSYTWDRGAVLPDPNLRVGNTLMSQGSLELSTQLLLRQLYRKVPYLTRLEEKFVRGQRDTRGRAKGQQRGEGDSFLTQLAERLIYTLTSVKDLSFVYRSTTQTLIPGFLPNVGAVGGQGRSHGLLSPGLGFTFGLTDADFIDVLAQRGDLLLATERATPATFSRTTSYDLRATLQPLPDLTLTLIGNHTRTDRTEVQYMYSGRPRLYGGDFTMTTIGLRGFFSSSDATSGYASETFARFLANRRDIAQRQKRTALHGQQGATLEENAPAVLIPAFRAAYSQAGGATGVSLRALPSLAGMLPNWSINYTGLSRIPFLKKYFRSITLRHAYRGTYTVGGFSSLAGWQGTDTDALGLLTTPASDGSGTPTTKLSYAFDIGSVALQESFFPLIGLDFNWANGLGVSAAWRRSRGLVLNLSAFSIIETSSSELTFGVNYKVADIRRLFHPAPLKQRTRRKKAETTTPPKSLILRSEYSFRRSQSLIRRIQEDFAQATSGLADTRLSLSVEYELSRLLALKAYYEWTRNVPLVSTRSFPLSTTSYGLSLRFTLAN</sequence>
<dbReference type="RefSeq" id="WP_248616849.1">
    <property type="nucleotide sequence ID" value="NZ_JDFF01000008.1"/>
</dbReference>
<accession>Z4X0N1</accession>
<evidence type="ECO:0000256" key="1">
    <source>
        <dbReference type="SAM" id="MobiDB-lite"/>
    </source>
</evidence>
<dbReference type="Proteomes" id="UP000023482">
    <property type="component" value="Unassembled WGS sequence"/>
</dbReference>
<evidence type="ECO:0000313" key="4">
    <source>
        <dbReference type="Proteomes" id="UP000023482"/>
    </source>
</evidence>
<reference evidence="3 4" key="1">
    <citation type="submission" date="2014-01" db="EMBL/GenBank/DDBJ databases">
        <authorList>
            <person name="Durkin A.S."/>
            <person name="McCorrison J."/>
            <person name="Torralba M."/>
            <person name="Gillis M."/>
            <person name="Haft D.H."/>
            <person name="Methe B."/>
            <person name="Sutton G."/>
            <person name="Nelson K.E."/>
        </authorList>
    </citation>
    <scope>NUCLEOTIDE SEQUENCE [LARGE SCALE GENOMIC DNA]</scope>
    <source>
        <strain evidence="3 4">ATCC 51270</strain>
    </source>
</reference>
<organism evidence="3 4">
    <name type="scientific">Porphyromonas catoniae ATCC 51270</name>
    <dbReference type="NCBI Taxonomy" id="887901"/>
    <lineage>
        <taxon>Bacteria</taxon>
        <taxon>Pseudomonadati</taxon>
        <taxon>Bacteroidota</taxon>
        <taxon>Bacteroidia</taxon>
        <taxon>Bacteroidales</taxon>
        <taxon>Porphyromonadaceae</taxon>
        <taxon>Porphyromonas</taxon>
    </lineage>
</organism>
<dbReference type="PATRIC" id="fig|887901.3.peg.223"/>
<dbReference type="InterPro" id="IPR026377">
    <property type="entry name" value="Cell_surface_SprA"/>
</dbReference>
<feature type="region of interest" description="Disordered" evidence="1">
    <location>
        <begin position="1144"/>
        <end position="1163"/>
    </location>
</feature>
<dbReference type="Pfam" id="PF14349">
    <property type="entry name" value="SprA_N"/>
    <property type="match status" value="2"/>
</dbReference>
<dbReference type="NCBIfam" id="TIGR04189">
    <property type="entry name" value="surface_SprA"/>
    <property type="match status" value="1"/>
</dbReference>
<feature type="domain" description="Gliding motility protein SprA N-terminal" evidence="2">
    <location>
        <begin position="81"/>
        <end position="367"/>
    </location>
</feature>
<dbReference type="InterPro" id="IPR025684">
    <property type="entry name" value="SprA_N_dom"/>
</dbReference>
<name>Z4X0N1_9PORP</name>
<gene>
    <name evidence="3" type="primary">sprA</name>
    <name evidence="3" type="ORF">HMPREF0636_1067</name>
</gene>
<dbReference type="EMBL" id="JDFF01000008">
    <property type="protein sequence ID" value="EWC93244.1"/>
    <property type="molecule type" value="Genomic_DNA"/>
</dbReference>